<evidence type="ECO:0000259" key="8">
    <source>
        <dbReference type="Pfam" id="PF07976"/>
    </source>
</evidence>
<accession>A0A5A7NSE6</accession>
<dbReference type="SUPFAM" id="SSF52833">
    <property type="entry name" value="Thioredoxin-like"/>
    <property type="match status" value="1"/>
</dbReference>
<evidence type="ECO:0000256" key="1">
    <source>
        <dbReference type="ARBA" id="ARBA00001974"/>
    </source>
</evidence>
<gene>
    <name evidence="9" type="ORF">NCCP1664_22600</name>
</gene>
<proteinExistence type="inferred from homology"/>
<dbReference type="Proteomes" id="UP000325307">
    <property type="component" value="Unassembled WGS sequence"/>
</dbReference>
<dbReference type="OrthoDB" id="4246007at2"/>
<dbReference type="CDD" id="cd02979">
    <property type="entry name" value="PHOX_C"/>
    <property type="match status" value="1"/>
</dbReference>
<dbReference type="InterPro" id="IPR050641">
    <property type="entry name" value="RIFMO-like"/>
</dbReference>
<feature type="domain" description="FAD-binding" evidence="7">
    <location>
        <begin position="32"/>
        <end position="404"/>
    </location>
</feature>
<evidence type="ECO:0000256" key="6">
    <source>
        <dbReference type="SAM" id="MobiDB-lite"/>
    </source>
</evidence>
<comment type="caution">
    <text evidence="9">The sequence shown here is derived from an EMBL/GenBank/DDBJ whole genome shotgun (WGS) entry which is preliminary data.</text>
</comment>
<organism evidence="9 10">
    <name type="scientific">Zafaria cholistanensis</name>
    <dbReference type="NCBI Taxonomy" id="1682741"/>
    <lineage>
        <taxon>Bacteria</taxon>
        <taxon>Bacillati</taxon>
        <taxon>Actinomycetota</taxon>
        <taxon>Actinomycetes</taxon>
        <taxon>Micrococcales</taxon>
        <taxon>Micrococcaceae</taxon>
        <taxon>Zafaria</taxon>
    </lineage>
</organism>
<dbReference type="EMBL" id="BKDJ01000012">
    <property type="protein sequence ID" value="GER23765.1"/>
    <property type="molecule type" value="Genomic_DNA"/>
</dbReference>
<protein>
    <submittedName>
        <fullName evidence="9">Phenol 2-monooxygenase</fullName>
    </submittedName>
</protein>
<evidence type="ECO:0000256" key="2">
    <source>
        <dbReference type="ARBA" id="ARBA00007801"/>
    </source>
</evidence>
<evidence type="ECO:0000259" key="7">
    <source>
        <dbReference type="Pfam" id="PF01494"/>
    </source>
</evidence>
<evidence type="ECO:0000256" key="3">
    <source>
        <dbReference type="ARBA" id="ARBA00022630"/>
    </source>
</evidence>
<sequence>MKFHHHGYVSGDPRVQPAAGVGINRPSELPEEVDVLIVGSGPAGMITAAQLAQFPGITTRIIERRPGRLAIGQADGIQARSVETFQAFGFAERITAEAYRITEMAFWRPGAEDPTKIVRGGLAPDDPHGISEFPHLIVNQARVLDYFAEVAANSPTRLTPDYGWDFRTLEVIDGNEYPVKVTLVRSAGPDEGTERIVRAKYVVGADGARSKVRASIGCTLAGDAANHAWGVMDVLARTDFPDIRTKCAIQSHDGGSILLIPREGGHLFRMYVDLGVVPEDDHGAVRKTTIEQIIAKANEILNPYTLDVRSVAWHSVYEVGHRLTDRFDDVLPEQIGTRTPRVFITGDACHTHSAKAGQGMNVSMQDGFNIGWKLGHVLEGRSPESLLSTYSAERQVIAQNLIDFDKEWSTLMAKKPEEFNDPAELEDFYVRTAEFPAGFMTQYAPSLIIGGSAHQDLAAGFPVGKRFKSARVSRVCDTNPLHLGHQATADGRWRIYVFADASEAGAPSPVTDLAEWLANDPDSPLAATPEGADQDAWFDVNVIYQQKHEDIDINAVPAVFKPEVGPFRLTDLEKVYGTLPDEDIFDIRGLSRSGVVVLVRPDQYVAGVLPLEATAELAGFFAPLLTAGQRAKA</sequence>
<dbReference type="GO" id="GO:0016709">
    <property type="term" value="F:oxidoreductase activity, acting on paired donors, with incorporation or reduction of molecular oxygen, NAD(P)H as one donor, and incorporation of one atom of oxygen"/>
    <property type="evidence" value="ECO:0007669"/>
    <property type="project" value="UniProtKB-ARBA"/>
</dbReference>
<feature type="domain" description="Phenol hydroxylase-like C-terminal dimerisation" evidence="8">
    <location>
        <begin position="441"/>
        <end position="626"/>
    </location>
</feature>
<dbReference type="RefSeq" id="WP_149957378.1">
    <property type="nucleotide sequence ID" value="NZ_BKDJ01000012.1"/>
</dbReference>
<dbReference type="Gene3D" id="3.50.50.60">
    <property type="entry name" value="FAD/NAD(P)-binding domain"/>
    <property type="match status" value="1"/>
</dbReference>
<evidence type="ECO:0000313" key="9">
    <source>
        <dbReference type="EMBL" id="GER23765.1"/>
    </source>
</evidence>
<dbReference type="NCBIfam" id="NF006144">
    <property type="entry name" value="PRK08294.1"/>
    <property type="match status" value="1"/>
</dbReference>
<dbReference type="Pfam" id="PF01494">
    <property type="entry name" value="FAD_binding_3"/>
    <property type="match status" value="1"/>
</dbReference>
<dbReference type="PANTHER" id="PTHR43004">
    <property type="entry name" value="TRK SYSTEM POTASSIUM UPTAKE PROTEIN"/>
    <property type="match status" value="1"/>
</dbReference>
<keyword evidence="10" id="KW-1185">Reference proteome</keyword>
<dbReference type="PANTHER" id="PTHR43004:SF19">
    <property type="entry name" value="BINDING MONOOXYGENASE, PUTATIVE (JCVI)-RELATED"/>
    <property type="match status" value="1"/>
</dbReference>
<dbReference type="SUPFAM" id="SSF51905">
    <property type="entry name" value="FAD/NAD(P)-binding domain"/>
    <property type="match status" value="1"/>
</dbReference>
<dbReference type="InterPro" id="IPR036188">
    <property type="entry name" value="FAD/NAD-bd_sf"/>
</dbReference>
<dbReference type="Gene3D" id="3.30.9.10">
    <property type="entry name" value="D-Amino Acid Oxidase, subunit A, domain 2"/>
    <property type="match status" value="1"/>
</dbReference>
<dbReference type="Pfam" id="PF07976">
    <property type="entry name" value="Phe_hydrox_dim"/>
    <property type="match status" value="1"/>
</dbReference>
<keyword evidence="3" id="KW-0285">Flavoprotein</keyword>
<dbReference type="PRINTS" id="PR00420">
    <property type="entry name" value="RNGMNOXGNASE"/>
</dbReference>
<keyword evidence="5" id="KW-0560">Oxidoreductase</keyword>
<dbReference type="InterPro" id="IPR036249">
    <property type="entry name" value="Thioredoxin-like_sf"/>
</dbReference>
<evidence type="ECO:0000313" key="10">
    <source>
        <dbReference type="Proteomes" id="UP000325307"/>
    </source>
</evidence>
<dbReference type="Gene3D" id="3.40.30.20">
    <property type="match status" value="1"/>
</dbReference>
<comment type="similarity">
    <text evidence="2">Belongs to the PheA/TfdB FAD monooxygenase family.</text>
</comment>
<dbReference type="InterPro" id="IPR002938">
    <property type="entry name" value="FAD-bd"/>
</dbReference>
<dbReference type="InterPro" id="IPR038220">
    <property type="entry name" value="PHOX_C_sf"/>
</dbReference>
<evidence type="ECO:0000256" key="5">
    <source>
        <dbReference type="ARBA" id="ARBA00023002"/>
    </source>
</evidence>
<dbReference type="InterPro" id="IPR012941">
    <property type="entry name" value="Phe_hydrox_C_dim_dom"/>
</dbReference>
<name>A0A5A7NSE6_9MICC</name>
<keyword evidence="9" id="KW-0503">Monooxygenase</keyword>
<dbReference type="AlphaFoldDB" id="A0A5A7NSE6"/>
<reference evidence="9 10" key="1">
    <citation type="submission" date="2019-09" db="EMBL/GenBank/DDBJ databases">
        <title>Arthrobacter zafarii sp. nov., a moderately thermotolerant and halotolerant actinobacterium isolated from Cholistan desert soil of Pakistan.</title>
        <authorList>
            <person name="Amin A."/>
            <person name="Ahmed I."/>
            <person name="Khalid N."/>
            <person name="Schumann P."/>
            <person name="Busse H.J."/>
            <person name="Khan I.U."/>
            <person name="Li S."/>
            <person name="Li W.J."/>
        </authorList>
    </citation>
    <scope>NUCLEOTIDE SEQUENCE [LARGE SCALE GENOMIC DNA]</scope>
    <source>
        <strain evidence="9 10">NCCP-1664</strain>
    </source>
</reference>
<evidence type="ECO:0000256" key="4">
    <source>
        <dbReference type="ARBA" id="ARBA00022827"/>
    </source>
</evidence>
<dbReference type="SUPFAM" id="SSF54373">
    <property type="entry name" value="FAD-linked reductases, C-terminal domain"/>
    <property type="match status" value="1"/>
</dbReference>
<dbReference type="GO" id="GO:0071949">
    <property type="term" value="F:FAD binding"/>
    <property type="evidence" value="ECO:0007669"/>
    <property type="project" value="InterPro"/>
</dbReference>
<comment type="cofactor">
    <cofactor evidence="1">
        <name>FAD</name>
        <dbReference type="ChEBI" id="CHEBI:57692"/>
    </cofactor>
</comment>
<feature type="region of interest" description="Disordered" evidence="6">
    <location>
        <begin position="1"/>
        <end position="20"/>
    </location>
</feature>
<keyword evidence="4" id="KW-0274">FAD</keyword>